<evidence type="ECO:0000256" key="1">
    <source>
        <dbReference type="SAM" id="MobiDB-lite"/>
    </source>
</evidence>
<gene>
    <name evidence="2" type="ORF">KUTeg_001395</name>
</gene>
<dbReference type="EMBL" id="JARBDR010000141">
    <property type="protein sequence ID" value="KAJ8319808.1"/>
    <property type="molecule type" value="Genomic_DNA"/>
</dbReference>
<dbReference type="Proteomes" id="UP001217089">
    <property type="component" value="Unassembled WGS sequence"/>
</dbReference>
<reference evidence="2 3" key="1">
    <citation type="submission" date="2022-12" db="EMBL/GenBank/DDBJ databases">
        <title>Chromosome-level genome of Tegillarca granosa.</title>
        <authorList>
            <person name="Kim J."/>
        </authorList>
    </citation>
    <scope>NUCLEOTIDE SEQUENCE [LARGE SCALE GENOMIC DNA]</scope>
    <source>
        <strain evidence="2">Teg-2019</strain>
        <tissue evidence="2">Adductor muscle</tissue>
    </source>
</reference>
<evidence type="ECO:0000313" key="2">
    <source>
        <dbReference type="EMBL" id="KAJ8319808.1"/>
    </source>
</evidence>
<accession>A0ABQ9FRC2</accession>
<keyword evidence="3" id="KW-1185">Reference proteome</keyword>
<feature type="region of interest" description="Disordered" evidence="1">
    <location>
        <begin position="85"/>
        <end position="126"/>
    </location>
</feature>
<sequence>MYFFCEKKNKVKKTCGFTFSQRQTEEDDDFSESTQSQLISDEKIAIPKDLFNDFQALKSATHLDTAQLMRTLIKDYAQLKAAGIVTSDTQPSRPESILSNHSNHSSLSDTDKLSEYYRQDQSDDQQ</sequence>
<evidence type="ECO:0000313" key="3">
    <source>
        <dbReference type="Proteomes" id="UP001217089"/>
    </source>
</evidence>
<feature type="compositionally biased region" description="Low complexity" evidence="1">
    <location>
        <begin position="98"/>
        <end position="108"/>
    </location>
</feature>
<protein>
    <submittedName>
        <fullName evidence="2">Uncharacterized protein</fullName>
    </submittedName>
</protein>
<name>A0ABQ9FRC2_TEGGR</name>
<proteinExistence type="predicted"/>
<comment type="caution">
    <text evidence="2">The sequence shown here is derived from an EMBL/GenBank/DDBJ whole genome shotgun (WGS) entry which is preliminary data.</text>
</comment>
<feature type="compositionally biased region" description="Basic and acidic residues" evidence="1">
    <location>
        <begin position="109"/>
        <end position="126"/>
    </location>
</feature>
<organism evidence="2 3">
    <name type="scientific">Tegillarca granosa</name>
    <name type="common">Malaysian cockle</name>
    <name type="synonym">Anadara granosa</name>
    <dbReference type="NCBI Taxonomy" id="220873"/>
    <lineage>
        <taxon>Eukaryota</taxon>
        <taxon>Metazoa</taxon>
        <taxon>Spiralia</taxon>
        <taxon>Lophotrochozoa</taxon>
        <taxon>Mollusca</taxon>
        <taxon>Bivalvia</taxon>
        <taxon>Autobranchia</taxon>
        <taxon>Pteriomorphia</taxon>
        <taxon>Arcoida</taxon>
        <taxon>Arcoidea</taxon>
        <taxon>Arcidae</taxon>
        <taxon>Tegillarca</taxon>
    </lineage>
</organism>